<dbReference type="PANTHER" id="PTHR21461">
    <property type="entry name" value="GLYCOSYLTRANSFERASE FAMILY 92 PROTEIN"/>
    <property type="match status" value="1"/>
</dbReference>
<name>A0ABN9LHH4_9NEOB</name>
<organism evidence="9 10">
    <name type="scientific">Ranitomeya imitator</name>
    <name type="common">mimic poison frog</name>
    <dbReference type="NCBI Taxonomy" id="111125"/>
    <lineage>
        <taxon>Eukaryota</taxon>
        <taxon>Metazoa</taxon>
        <taxon>Chordata</taxon>
        <taxon>Craniata</taxon>
        <taxon>Vertebrata</taxon>
        <taxon>Euteleostomi</taxon>
        <taxon>Amphibia</taxon>
        <taxon>Batrachia</taxon>
        <taxon>Anura</taxon>
        <taxon>Neobatrachia</taxon>
        <taxon>Hyloidea</taxon>
        <taxon>Dendrobatidae</taxon>
        <taxon>Dendrobatinae</taxon>
        <taxon>Ranitomeya</taxon>
    </lineage>
</organism>
<evidence type="ECO:0000256" key="5">
    <source>
        <dbReference type="ARBA" id="ARBA00022692"/>
    </source>
</evidence>
<dbReference type="Proteomes" id="UP001176940">
    <property type="component" value="Unassembled WGS sequence"/>
</dbReference>
<keyword evidence="3 8" id="KW-0328">Glycosyltransferase</keyword>
<keyword evidence="4 8" id="KW-0808">Transferase</keyword>
<evidence type="ECO:0000256" key="4">
    <source>
        <dbReference type="ARBA" id="ARBA00022679"/>
    </source>
</evidence>
<comment type="similarity">
    <text evidence="2 8">Belongs to the glycosyltransferase 92 family.</text>
</comment>
<evidence type="ECO:0000256" key="6">
    <source>
        <dbReference type="ARBA" id="ARBA00022989"/>
    </source>
</evidence>
<protein>
    <recommendedName>
        <fullName evidence="8">Glycosyltransferase family 92 protein</fullName>
        <ecNumber evidence="8">2.4.1.-</ecNumber>
    </recommendedName>
</protein>
<dbReference type="Pfam" id="PF01697">
    <property type="entry name" value="Glyco_transf_92"/>
    <property type="match status" value="1"/>
</dbReference>
<gene>
    <name evidence="9" type="ORF">RIMI_LOCUS9293672</name>
</gene>
<evidence type="ECO:0000256" key="7">
    <source>
        <dbReference type="ARBA" id="ARBA00023136"/>
    </source>
</evidence>
<keyword evidence="6 8" id="KW-1133">Transmembrane helix</keyword>
<evidence type="ECO:0000256" key="1">
    <source>
        <dbReference type="ARBA" id="ARBA00004167"/>
    </source>
</evidence>
<comment type="subcellular location">
    <subcellularLocation>
        <location evidence="1">Membrane</location>
        <topology evidence="1">Single-pass membrane protein</topology>
    </subcellularLocation>
</comment>
<dbReference type="InterPro" id="IPR008166">
    <property type="entry name" value="Glyco_transf_92"/>
</dbReference>
<dbReference type="EC" id="2.4.1.-" evidence="8"/>
<keyword evidence="5 8" id="KW-0812">Transmembrane</keyword>
<keyword evidence="10" id="KW-1185">Reference proteome</keyword>
<dbReference type="EMBL" id="CAUEEQ010019142">
    <property type="protein sequence ID" value="CAJ0941611.1"/>
    <property type="molecule type" value="Genomic_DNA"/>
</dbReference>
<evidence type="ECO:0000256" key="8">
    <source>
        <dbReference type="RuleBase" id="RU366017"/>
    </source>
</evidence>
<feature type="transmembrane region" description="Helical" evidence="8">
    <location>
        <begin position="45"/>
        <end position="69"/>
    </location>
</feature>
<sequence>MHTSIVQLNAISVQWKNLRKEDNNLYLGYLSGMNPCTSFRKLCKVFSVIFATFSLVYLAYIIVFVKVALPEDSLTSYFLRPVKLILEPVCKLNITDDTIIKVKNSRTFLVSAYLDFRGSRIVRILGITYRYEPDSLLCDFCFLNPNNSSINFAEYQVHTDHFNFPYGTTDLLCNVPDDEDPGYVSLYRMDDPAPVFLKIKNTVEQVNKLEPKFQYNILICVSAMFGAYSNVLQFIQSMEMYRILGAEKVIIYHTESSPDMKTILSYYVNIKFVELISWPITSFINVSKGWHYPDHPGDLHYFGQTAALNDCIYRNMYKSKYIALNDLDELIIPVVHKDWPEMMNYLLRDDPNLNVFIFENHLFPTTLQDKTNGLTPEEWISIPGVNILHHVYREPNLPNENNPTKMIINPRSIVKVSVHVPLEFMGNQYQVPSDIAKLCHYREPKQRDLDPSLLIEDHILSEYEINLIERVNRVLMDVNYIKVKNVSHRLTF</sequence>
<reference evidence="9" key="1">
    <citation type="submission" date="2023-07" db="EMBL/GenBank/DDBJ databases">
        <authorList>
            <person name="Stuckert A."/>
        </authorList>
    </citation>
    <scope>NUCLEOTIDE SEQUENCE</scope>
</reference>
<evidence type="ECO:0000313" key="10">
    <source>
        <dbReference type="Proteomes" id="UP001176940"/>
    </source>
</evidence>
<evidence type="ECO:0000313" key="9">
    <source>
        <dbReference type="EMBL" id="CAJ0941611.1"/>
    </source>
</evidence>
<proteinExistence type="inferred from homology"/>
<dbReference type="PANTHER" id="PTHR21461:SF95">
    <property type="entry name" value="GLYCOSYLTRANSFERASE FAMILY 92 PROTEIN"/>
    <property type="match status" value="1"/>
</dbReference>
<evidence type="ECO:0000256" key="3">
    <source>
        <dbReference type="ARBA" id="ARBA00022676"/>
    </source>
</evidence>
<evidence type="ECO:0000256" key="2">
    <source>
        <dbReference type="ARBA" id="ARBA00007647"/>
    </source>
</evidence>
<comment type="caution">
    <text evidence="9">The sequence shown here is derived from an EMBL/GenBank/DDBJ whole genome shotgun (WGS) entry which is preliminary data.</text>
</comment>
<keyword evidence="7 8" id="KW-0472">Membrane</keyword>
<accession>A0ABN9LHH4</accession>